<dbReference type="InterPro" id="IPR042100">
    <property type="entry name" value="Bug_dom1"/>
</dbReference>
<comment type="caution">
    <text evidence="3">The sequence shown here is derived from an EMBL/GenBank/DDBJ whole genome shotgun (WGS) entry which is preliminary data.</text>
</comment>
<proteinExistence type="inferred from homology"/>
<feature type="chain" id="PRO_5046463367" evidence="2">
    <location>
        <begin position="30"/>
        <end position="324"/>
    </location>
</feature>
<reference evidence="3 4" key="1">
    <citation type="submission" date="2020-12" db="EMBL/GenBank/DDBJ databases">
        <authorList>
            <person name="Lu T."/>
            <person name="Wang Q."/>
            <person name="Han X."/>
        </authorList>
    </citation>
    <scope>NUCLEOTIDE SEQUENCE [LARGE SCALE GENOMIC DNA]</scope>
    <source>
        <strain evidence="3 4">WQ 585</strain>
    </source>
</reference>
<name>A0ABS1E830_9BURK</name>
<dbReference type="PANTHER" id="PTHR42928">
    <property type="entry name" value="TRICARBOXYLATE-BINDING PROTEIN"/>
    <property type="match status" value="1"/>
</dbReference>
<keyword evidence="2" id="KW-0732">Signal</keyword>
<evidence type="ECO:0000313" key="3">
    <source>
        <dbReference type="EMBL" id="MBK1779717.1"/>
    </source>
</evidence>
<sequence>MKTHKTFRHLHALSACTLLALFTATTTHAATDYPKQPISLIVPYSPGGNTDALARLLADHAGKRLEGNIVIEYKAGANGTMGAMHMKNQKPDGYSLSLLPLSVLRQPYLVKVKYDPLQDLTWIASVSNYTYVIAVPAKSPWQSIEELVEDAKNNPGKYSYAASAQYSSNHLAMTELGREAGLDWTFIPYKGDSDAITALLGDHVNIISATSTILPFVENGQVRVLAVAGAERSPDFPDTPTLKERGFNVEMLSPLGIGGPAGMNPDVVAKLAKAVEETIQDPAFIEKARPLGIELSYRNHQDYTEWAKQTFTNEKEIINRLKDE</sequence>
<evidence type="ECO:0000256" key="2">
    <source>
        <dbReference type="SAM" id="SignalP"/>
    </source>
</evidence>
<feature type="signal peptide" evidence="2">
    <location>
        <begin position="1"/>
        <end position="29"/>
    </location>
</feature>
<protein>
    <submittedName>
        <fullName evidence="3">Tripartite tricarboxylate transporter substrate binding protein</fullName>
    </submittedName>
</protein>
<dbReference type="SUPFAM" id="SSF53850">
    <property type="entry name" value="Periplasmic binding protein-like II"/>
    <property type="match status" value="1"/>
</dbReference>
<dbReference type="RefSeq" id="WP_200232723.1">
    <property type="nucleotide sequence ID" value="NZ_JAENGP010000001.1"/>
</dbReference>
<dbReference type="PIRSF" id="PIRSF017082">
    <property type="entry name" value="YflP"/>
    <property type="match status" value="1"/>
</dbReference>
<dbReference type="Gene3D" id="3.40.190.10">
    <property type="entry name" value="Periplasmic binding protein-like II"/>
    <property type="match status" value="1"/>
</dbReference>
<dbReference type="CDD" id="cd07012">
    <property type="entry name" value="PBP2_Bug_TTT"/>
    <property type="match status" value="1"/>
</dbReference>
<evidence type="ECO:0000256" key="1">
    <source>
        <dbReference type="ARBA" id="ARBA00006987"/>
    </source>
</evidence>
<dbReference type="Pfam" id="PF03401">
    <property type="entry name" value="TctC"/>
    <property type="match status" value="1"/>
</dbReference>
<dbReference type="InterPro" id="IPR005064">
    <property type="entry name" value="BUG"/>
</dbReference>
<accession>A0ABS1E830</accession>
<comment type="similarity">
    <text evidence="1">Belongs to the UPF0065 (bug) family.</text>
</comment>
<dbReference type="Proteomes" id="UP000635316">
    <property type="component" value="Unassembled WGS sequence"/>
</dbReference>
<gene>
    <name evidence="3" type="ORF">JHL22_00640</name>
</gene>
<organism evidence="3 4">
    <name type="scientific">Advenella mandrilli</name>
    <dbReference type="NCBI Taxonomy" id="2800330"/>
    <lineage>
        <taxon>Bacteria</taxon>
        <taxon>Pseudomonadati</taxon>
        <taxon>Pseudomonadota</taxon>
        <taxon>Betaproteobacteria</taxon>
        <taxon>Burkholderiales</taxon>
        <taxon>Alcaligenaceae</taxon>
    </lineage>
</organism>
<dbReference type="Gene3D" id="3.40.190.150">
    <property type="entry name" value="Bordetella uptake gene, domain 1"/>
    <property type="match status" value="1"/>
</dbReference>
<evidence type="ECO:0000313" key="4">
    <source>
        <dbReference type="Proteomes" id="UP000635316"/>
    </source>
</evidence>
<dbReference type="EMBL" id="JAENGP010000001">
    <property type="protein sequence ID" value="MBK1779717.1"/>
    <property type="molecule type" value="Genomic_DNA"/>
</dbReference>
<keyword evidence="4" id="KW-1185">Reference proteome</keyword>
<dbReference type="PANTHER" id="PTHR42928:SF5">
    <property type="entry name" value="BLR1237 PROTEIN"/>
    <property type="match status" value="1"/>
</dbReference>